<sequence length="297" mass="34334">MLFLLPIESIKFYFITILEVLLIYPSVNLSVKVINKIKNSGYVHVRVRVILFNILFSSLLSFIGSIAYLFSRNIHGNENNFPSLKYIYPIHVTGEVCAGINCVALMIERLFSLIFAKFYEHEDNVTFLTFCEIISYSIIYLISVFLNITVQLSYFAIGCFFLSIILYFVNTYMQKIAFEQAKEDMRNIVSYSITEMYTILENKKLLPTFLPFLTCFLTYGIINQTALFIINYCTDERYVDLALIIHAVVLSIKTIITPTLLIIGLKIKSSSPVMEEHMLIERNRANIHFSLLAMMWS</sequence>
<feature type="transmembrane region" description="Helical" evidence="1">
    <location>
        <begin position="242"/>
        <end position="265"/>
    </location>
</feature>
<feature type="transmembrane region" description="Helical" evidence="1">
    <location>
        <begin position="12"/>
        <end position="29"/>
    </location>
</feature>
<dbReference type="Proteomes" id="UP000035680">
    <property type="component" value="Unassembled WGS sequence"/>
</dbReference>
<reference evidence="3" key="2">
    <citation type="submission" date="2015-08" db="UniProtKB">
        <authorList>
            <consortium name="WormBaseParasite"/>
        </authorList>
    </citation>
    <scope>IDENTIFICATION</scope>
</reference>
<dbReference type="AlphaFoldDB" id="A0A0K0G1I9"/>
<accession>A0A0K0G1I9</accession>
<dbReference type="WBParaSite" id="SVE_1858000.1">
    <property type="protein sequence ID" value="SVE_1858000.1"/>
    <property type="gene ID" value="SVE_1858000"/>
</dbReference>
<reference evidence="2" key="1">
    <citation type="submission" date="2014-07" db="EMBL/GenBank/DDBJ databases">
        <authorList>
            <person name="Martin A.A"/>
            <person name="De Silva N."/>
        </authorList>
    </citation>
    <scope>NUCLEOTIDE SEQUENCE</scope>
</reference>
<protein>
    <submittedName>
        <fullName evidence="3">Serpentine Receptor, class V</fullName>
    </submittedName>
</protein>
<feature type="transmembrane region" description="Helical" evidence="1">
    <location>
        <begin position="86"/>
        <end position="107"/>
    </location>
</feature>
<keyword evidence="1" id="KW-0472">Membrane</keyword>
<evidence type="ECO:0000256" key="1">
    <source>
        <dbReference type="SAM" id="Phobius"/>
    </source>
</evidence>
<evidence type="ECO:0000313" key="2">
    <source>
        <dbReference type="Proteomes" id="UP000035680"/>
    </source>
</evidence>
<feature type="transmembrane region" description="Helical" evidence="1">
    <location>
        <begin position="152"/>
        <end position="169"/>
    </location>
</feature>
<organism evidence="2 3">
    <name type="scientific">Strongyloides venezuelensis</name>
    <name type="common">Threadworm</name>
    <dbReference type="NCBI Taxonomy" id="75913"/>
    <lineage>
        <taxon>Eukaryota</taxon>
        <taxon>Metazoa</taxon>
        <taxon>Ecdysozoa</taxon>
        <taxon>Nematoda</taxon>
        <taxon>Chromadorea</taxon>
        <taxon>Rhabditida</taxon>
        <taxon>Tylenchina</taxon>
        <taxon>Panagrolaimomorpha</taxon>
        <taxon>Strongyloidoidea</taxon>
        <taxon>Strongyloididae</taxon>
        <taxon>Strongyloides</taxon>
    </lineage>
</organism>
<keyword evidence="1" id="KW-1133">Transmembrane helix</keyword>
<feature type="transmembrane region" description="Helical" evidence="1">
    <location>
        <begin position="127"/>
        <end position="146"/>
    </location>
</feature>
<feature type="transmembrane region" description="Helical" evidence="1">
    <location>
        <begin position="209"/>
        <end position="230"/>
    </location>
</feature>
<keyword evidence="1" id="KW-0812">Transmembrane</keyword>
<keyword evidence="2" id="KW-1185">Reference proteome</keyword>
<name>A0A0K0G1I9_STRVS</name>
<evidence type="ECO:0000313" key="3">
    <source>
        <dbReference type="WBParaSite" id="SVE_1858000.1"/>
    </source>
</evidence>
<feature type="transmembrane region" description="Helical" evidence="1">
    <location>
        <begin position="50"/>
        <end position="71"/>
    </location>
</feature>
<proteinExistence type="predicted"/>